<dbReference type="AlphaFoldDB" id="A0A218YTV7"/>
<evidence type="ECO:0000313" key="10">
    <source>
        <dbReference type="Proteomes" id="UP000242519"/>
    </source>
</evidence>
<organism evidence="9 10">
    <name type="scientific">Diplocarpon coronariae</name>
    <dbReference type="NCBI Taxonomy" id="2795749"/>
    <lineage>
        <taxon>Eukaryota</taxon>
        <taxon>Fungi</taxon>
        <taxon>Dikarya</taxon>
        <taxon>Ascomycota</taxon>
        <taxon>Pezizomycotina</taxon>
        <taxon>Leotiomycetes</taxon>
        <taxon>Helotiales</taxon>
        <taxon>Drepanopezizaceae</taxon>
        <taxon>Diplocarpon</taxon>
    </lineage>
</organism>
<gene>
    <name evidence="9" type="ORF">B2J93_4652</name>
</gene>
<evidence type="ECO:0000313" key="9">
    <source>
        <dbReference type="EMBL" id="OWO98781.1"/>
    </source>
</evidence>
<dbReference type="InterPro" id="IPR036864">
    <property type="entry name" value="Zn2-C6_fun-type_DNA-bd_sf"/>
</dbReference>
<feature type="domain" description="Zn(2)-C6 fungal-type" evidence="8">
    <location>
        <begin position="46"/>
        <end position="74"/>
    </location>
</feature>
<feature type="region of interest" description="Disordered" evidence="7">
    <location>
        <begin position="1"/>
        <end position="39"/>
    </location>
</feature>
<dbReference type="InterPro" id="IPR021858">
    <property type="entry name" value="Fun_TF"/>
</dbReference>
<dbReference type="PROSITE" id="PS00463">
    <property type="entry name" value="ZN2_CY6_FUNGAL_1"/>
    <property type="match status" value="1"/>
</dbReference>
<dbReference type="PROSITE" id="PS50048">
    <property type="entry name" value="ZN2_CY6_FUNGAL_2"/>
    <property type="match status" value="1"/>
</dbReference>
<dbReference type="SUPFAM" id="SSF57701">
    <property type="entry name" value="Zn2/Cys6 DNA-binding domain"/>
    <property type="match status" value="1"/>
</dbReference>
<dbReference type="PANTHER" id="PTHR36206">
    <property type="entry name" value="ASPERCRYPTIN BIOSYNTHESIS CLUSTER-SPECIFIC TRANSCRIPTION REGULATOR ATNN-RELATED"/>
    <property type="match status" value="1"/>
</dbReference>
<feature type="region of interest" description="Disordered" evidence="7">
    <location>
        <begin position="354"/>
        <end position="376"/>
    </location>
</feature>
<dbReference type="Gene3D" id="4.10.240.10">
    <property type="entry name" value="Zn(2)-C6 fungal-type DNA-binding domain"/>
    <property type="match status" value="1"/>
</dbReference>
<comment type="caution">
    <text evidence="9">The sequence shown here is derived from an EMBL/GenBank/DDBJ whole genome shotgun (WGS) entry which is preliminary data.</text>
</comment>
<name>A0A218YTV7_9HELO</name>
<dbReference type="Pfam" id="PF11951">
    <property type="entry name" value="Fungal_trans_2"/>
    <property type="match status" value="1"/>
</dbReference>
<keyword evidence="10" id="KW-1185">Reference proteome</keyword>
<dbReference type="InterPro" id="IPR052360">
    <property type="entry name" value="Transcr_Regulatory_Proteins"/>
</dbReference>
<dbReference type="InterPro" id="IPR001138">
    <property type="entry name" value="Zn2Cys6_DnaBD"/>
</dbReference>
<dbReference type="Pfam" id="PF00172">
    <property type="entry name" value="Zn_clus"/>
    <property type="match status" value="1"/>
</dbReference>
<evidence type="ECO:0000256" key="1">
    <source>
        <dbReference type="ARBA" id="ARBA00022723"/>
    </source>
</evidence>
<evidence type="ECO:0000259" key="8">
    <source>
        <dbReference type="PROSITE" id="PS50048"/>
    </source>
</evidence>
<dbReference type="OrthoDB" id="39175at2759"/>
<reference evidence="9 10" key="1">
    <citation type="submission" date="2017-04" db="EMBL/GenBank/DDBJ databases">
        <title>Draft genome sequence of Marssonina coronaria NL1: causal agent of apple blotch.</title>
        <authorList>
            <person name="Cheng Q."/>
        </authorList>
    </citation>
    <scope>NUCLEOTIDE SEQUENCE [LARGE SCALE GENOMIC DNA]</scope>
    <source>
        <strain evidence="9 10">NL1</strain>
    </source>
</reference>
<evidence type="ECO:0000256" key="7">
    <source>
        <dbReference type="SAM" id="MobiDB-lite"/>
    </source>
</evidence>
<sequence>MDKLEGQERETERSSTQEIEMQMEEVKNNGNVVKQRRASRPKVKTGCSNCKIRRVKCDEARPQCLKCVKSGRPCEGYPAHKRTVDFAIPIAPRPELEPRASVLAASPASAAPQKQHHLARPPRMPRKKTAIVLNSAVQHHPPQQTPQLPSPTVYRPGGLIFDAQESQYFQVFRTHTASELSGFFDSEFWQRSVLQESHSEASIRHAVVALGALYKTLETAAESPPGSPDNGTFDTAPSHYSFALQQYGKALKRLRESLANNEKRSDRTTLISIVLFTCFQSFTGDHRAAIKQIQYGLGLLEERRQNSDQPLIRRKEEIVEDELVQIFTRLAVQAKSYDMAFHFPHPYVIRLSPQTPPSPASTQMPSFNASSSSDPTPTIPPAFQHTHEARAALHALCERIMRFNEHLSSLHRGPNNILPKSVMVQGHGFGTQLKQWDSAFAHLLAGRRHRGVSNTERAGINVIKMLQLMTGILYQMAFSTSEMEFDAFTPQFREIVELASELVLDEELALAQARCGKAASCRHTLAGAGGGYRFPGLAGGYGEDGYAHIKASFALDLGIVPPLFVVATKCRDRRLRREAIRLLMSSPRREGMWDSILCGMAGQWIMTIEERELSQWSREMLGRKGDEIVPDQQRVMVKEILFDMQSREATLRCGTRGAREGDLDVRAKETHISW</sequence>
<proteinExistence type="predicted"/>
<feature type="compositionally biased region" description="Basic and acidic residues" evidence="7">
    <location>
        <begin position="1"/>
        <end position="15"/>
    </location>
</feature>
<dbReference type="PANTHER" id="PTHR36206:SF4">
    <property type="entry name" value="HYPOTHETICAL CONSERVED PROTEIN (EUROFUNG)-RELATED"/>
    <property type="match status" value="1"/>
</dbReference>
<dbReference type="GO" id="GO:0003677">
    <property type="term" value="F:DNA binding"/>
    <property type="evidence" value="ECO:0007669"/>
    <property type="project" value="UniProtKB-KW"/>
</dbReference>
<evidence type="ECO:0000256" key="2">
    <source>
        <dbReference type="ARBA" id="ARBA00022833"/>
    </source>
</evidence>
<dbReference type="SMART" id="SM00066">
    <property type="entry name" value="GAL4"/>
    <property type="match status" value="1"/>
</dbReference>
<keyword evidence="5" id="KW-0804">Transcription</keyword>
<evidence type="ECO:0000256" key="3">
    <source>
        <dbReference type="ARBA" id="ARBA00023015"/>
    </source>
</evidence>
<feature type="compositionally biased region" description="Low complexity" evidence="7">
    <location>
        <begin position="360"/>
        <end position="376"/>
    </location>
</feature>
<protein>
    <submittedName>
        <fullName evidence="9">Transcription factor Cys</fullName>
    </submittedName>
</protein>
<dbReference type="STRING" id="503106.A0A218YTV7"/>
<dbReference type="CDD" id="cd00067">
    <property type="entry name" value="GAL4"/>
    <property type="match status" value="1"/>
</dbReference>
<keyword evidence="1" id="KW-0479">Metal-binding</keyword>
<accession>A0A218YTV7</accession>
<keyword evidence="4" id="KW-0238">DNA-binding</keyword>
<keyword evidence="3" id="KW-0805">Transcription regulation</keyword>
<keyword evidence="6" id="KW-0539">Nucleus</keyword>
<dbReference type="EMBL" id="MZNU01000379">
    <property type="protein sequence ID" value="OWO98781.1"/>
    <property type="molecule type" value="Genomic_DNA"/>
</dbReference>
<dbReference type="InParanoid" id="A0A218YTV7"/>
<dbReference type="Proteomes" id="UP000242519">
    <property type="component" value="Unassembled WGS sequence"/>
</dbReference>
<evidence type="ECO:0000256" key="4">
    <source>
        <dbReference type="ARBA" id="ARBA00023125"/>
    </source>
</evidence>
<evidence type="ECO:0000256" key="5">
    <source>
        <dbReference type="ARBA" id="ARBA00023163"/>
    </source>
</evidence>
<dbReference type="GO" id="GO:0008270">
    <property type="term" value="F:zinc ion binding"/>
    <property type="evidence" value="ECO:0007669"/>
    <property type="project" value="InterPro"/>
</dbReference>
<keyword evidence="2" id="KW-0862">Zinc</keyword>
<evidence type="ECO:0000256" key="6">
    <source>
        <dbReference type="ARBA" id="ARBA00023242"/>
    </source>
</evidence>
<dbReference type="GO" id="GO:0000981">
    <property type="term" value="F:DNA-binding transcription factor activity, RNA polymerase II-specific"/>
    <property type="evidence" value="ECO:0007669"/>
    <property type="project" value="InterPro"/>
</dbReference>